<evidence type="ECO:0000259" key="1">
    <source>
        <dbReference type="Pfam" id="PF06559"/>
    </source>
</evidence>
<dbReference type="NCBIfam" id="NF005734">
    <property type="entry name" value="PRK07559.1"/>
    <property type="match status" value="1"/>
</dbReference>
<dbReference type="PANTHER" id="PTHR42680">
    <property type="entry name" value="DCTP DEAMINASE"/>
    <property type="match status" value="1"/>
</dbReference>
<dbReference type="InterPro" id="IPR053811">
    <property type="entry name" value="DCD_C"/>
</dbReference>
<dbReference type="Proteomes" id="UP000019141">
    <property type="component" value="Unassembled WGS sequence"/>
</dbReference>
<evidence type="ECO:0008006" key="5">
    <source>
        <dbReference type="Google" id="ProtNLM"/>
    </source>
</evidence>
<name>W4LUL0_ENTF1</name>
<dbReference type="InterPro" id="IPR036157">
    <property type="entry name" value="dUTPase-like_sf"/>
</dbReference>
<evidence type="ECO:0000313" key="4">
    <source>
        <dbReference type="Proteomes" id="UP000019141"/>
    </source>
</evidence>
<dbReference type="AlphaFoldDB" id="W4LUL0"/>
<dbReference type="Pfam" id="PF22569">
    <property type="entry name" value="DCD_C"/>
    <property type="match status" value="1"/>
</dbReference>
<accession>W4LUL0</accession>
<dbReference type="Pfam" id="PF06559">
    <property type="entry name" value="DCD_N"/>
    <property type="match status" value="1"/>
</dbReference>
<proteinExistence type="predicted"/>
<organism evidence="3 4">
    <name type="scientific">Entotheonella factor</name>
    <dbReference type="NCBI Taxonomy" id="1429438"/>
    <lineage>
        <taxon>Bacteria</taxon>
        <taxon>Pseudomonadati</taxon>
        <taxon>Nitrospinota/Tectimicrobiota group</taxon>
        <taxon>Candidatus Tectimicrobiota</taxon>
        <taxon>Candidatus Entotheonellia</taxon>
        <taxon>Candidatus Entotheonellales</taxon>
        <taxon>Candidatus Entotheonellaceae</taxon>
        <taxon>Candidatus Entotheonella</taxon>
    </lineage>
</organism>
<feature type="domain" description="2'-deoxycytidine 5'-triphosphate deaminase C-terminal" evidence="2">
    <location>
        <begin position="180"/>
        <end position="375"/>
    </location>
</feature>
<evidence type="ECO:0000259" key="2">
    <source>
        <dbReference type="Pfam" id="PF22569"/>
    </source>
</evidence>
<dbReference type="EMBL" id="AZHW01000205">
    <property type="protein sequence ID" value="ETX01729.1"/>
    <property type="molecule type" value="Genomic_DNA"/>
</dbReference>
<keyword evidence="4" id="KW-1185">Reference proteome</keyword>
<dbReference type="PATRIC" id="fig|1429438.4.peg.1367"/>
<evidence type="ECO:0000313" key="3">
    <source>
        <dbReference type="EMBL" id="ETX01729.1"/>
    </source>
</evidence>
<protein>
    <recommendedName>
        <fullName evidence="5">2'-deoxycytidine 5'-triphosphate deaminase</fullName>
    </recommendedName>
</protein>
<dbReference type="GO" id="GO:0008829">
    <property type="term" value="F:dCTP deaminase activity"/>
    <property type="evidence" value="ECO:0007669"/>
    <property type="project" value="InterPro"/>
</dbReference>
<feature type="domain" description="2'-deoxycytidine 5'-triphosphate deaminase N-terminal" evidence="1">
    <location>
        <begin position="13"/>
        <end position="174"/>
    </location>
</feature>
<dbReference type="GO" id="GO:0009394">
    <property type="term" value="P:2'-deoxyribonucleotide metabolic process"/>
    <property type="evidence" value="ECO:0007669"/>
    <property type="project" value="InterPro"/>
</dbReference>
<dbReference type="SUPFAM" id="SSF51283">
    <property type="entry name" value="dUTPase-like"/>
    <property type="match status" value="2"/>
</dbReference>
<dbReference type="HOGENOM" id="CLU_043743_0_0_7"/>
<dbReference type="PANTHER" id="PTHR42680:SF3">
    <property type="entry name" value="DCTP DEAMINASE"/>
    <property type="match status" value="1"/>
</dbReference>
<reference evidence="3 4" key="1">
    <citation type="journal article" date="2014" name="Nature">
        <title>An environmental bacterial taxon with a large and distinct metabolic repertoire.</title>
        <authorList>
            <person name="Wilson M.C."/>
            <person name="Mori T."/>
            <person name="Ruckert C."/>
            <person name="Uria A.R."/>
            <person name="Helf M.J."/>
            <person name="Takada K."/>
            <person name="Gernert C."/>
            <person name="Steffens U.A."/>
            <person name="Heycke N."/>
            <person name="Schmitt S."/>
            <person name="Rinke C."/>
            <person name="Helfrich E.J."/>
            <person name="Brachmann A.O."/>
            <person name="Gurgui C."/>
            <person name="Wakimoto T."/>
            <person name="Kracht M."/>
            <person name="Crusemann M."/>
            <person name="Hentschel U."/>
            <person name="Abe I."/>
            <person name="Matsunaga S."/>
            <person name="Kalinowski J."/>
            <person name="Takeyama H."/>
            <person name="Piel J."/>
        </authorList>
    </citation>
    <scope>NUCLEOTIDE SEQUENCE [LARGE SCALE GENOMIC DNA]</scope>
    <source>
        <strain evidence="4">TSY1</strain>
    </source>
</reference>
<gene>
    <name evidence="3" type="ORF">ETSY1_06180</name>
</gene>
<sequence>MSQEALLAGLPGGVLPIQWLHRAVDAGWLHSPAMPFEPGQFQPASLDLRLGPVAYRIRSSFLPGQDTVDNKLASLKMYDLALTPSAVLERGHAYLIPLMEELALPPGIHAKADPKSSTGRLDVFTRIITDLQPRFDDIRAGYRGKLYLEVFSRSFTIKVHAGLSLNQLRLFSGQPRLADLDLHHLHAADPLLYDEAGQPLAPESIYTDGGLFLGVDIPGNPEAIVGYKAKKNSDIIDLAHEGVYDPSAFWEPLYHVAHRPFILEPEEFYILASKEQVCIPPDYAAELMAYDTGSGELRTHYAGFFDPGFGYGRTAHKGTKAVLEVRPHDVPFLVEDGQLFCKLCLDRTVERPTQLYGADLNSHYQSQALTLSKLFLPWQT</sequence>
<comment type="caution">
    <text evidence="3">The sequence shown here is derived from an EMBL/GenBank/DDBJ whole genome shotgun (WGS) entry which is preliminary data.</text>
</comment>
<dbReference type="Gene3D" id="2.70.40.10">
    <property type="match status" value="2"/>
</dbReference>
<dbReference type="InterPro" id="IPR010550">
    <property type="entry name" value="DCD_N"/>
</dbReference>